<comment type="caution">
    <text evidence="2">The sequence shown here is derived from an EMBL/GenBank/DDBJ whole genome shotgun (WGS) entry which is preliminary data.</text>
</comment>
<feature type="region of interest" description="Disordered" evidence="1">
    <location>
        <begin position="23"/>
        <end position="42"/>
    </location>
</feature>
<accession>A0A540KJ77</accession>
<name>A0A540KJ77_MALBA</name>
<evidence type="ECO:0000313" key="3">
    <source>
        <dbReference type="Proteomes" id="UP000315295"/>
    </source>
</evidence>
<dbReference type="EMBL" id="VIEB01001201">
    <property type="protein sequence ID" value="TQD74268.1"/>
    <property type="molecule type" value="Genomic_DNA"/>
</dbReference>
<reference evidence="2 3" key="1">
    <citation type="journal article" date="2019" name="G3 (Bethesda)">
        <title>Sequencing of a Wild Apple (Malus baccata) Genome Unravels the Differences Between Cultivated and Wild Apple Species Regarding Disease Resistance and Cold Tolerance.</title>
        <authorList>
            <person name="Chen X."/>
        </authorList>
    </citation>
    <scope>NUCLEOTIDE SEQUENCE [LARGE SCALE GENOMIC DNA]</scope>
    <source>
        <strain evidence="3">cv. Shandingzi</strain>
        <tissue evidence="2">Leaves</tissue>
    </source>
</reference>
<dbReference type="AlphaFoldDB" id="A0A540KJ77"/>
<evidence type="ECO:0000256" key="1">
    <source>
        <dbReference type="SAM" id="MobiDB-lite"/>
    </source>
</evidence>
<dbReference type="Proteomes" id="UP000315295">
    <property type="component" value="Unassembled WGS sequence"/>
</dbReference>
<keyword evidence="3" id="KW-1185">Reference proteome</keyword>
<protein>
    <submittedName>
        <fullName evidence="2">Uncharacterized protein</fullName>
    </submittedName>
</protein>
<evidence type="ECO:0000313" key="2">
    <source>
        <dbReference type="EMBL" id="TQD74268.1"/>
    </source>
</evidence>
<gene>
    <name evidence="2" type="ORF">C1H46_040202</name>
</gene>
<organism evidence="2 3">
    <name type="scientific">Malus baccata</name>
    <name type="common">Siberian crab apple</name>
    <name type="synonym">Pyrus baccata</name>
    <dbReference type="NCBI Taxonomy" id="106549"/>
    <lineage>
        <taxon>Eukaryota</taxon>
        <taxon>Viridiplantae</taxon>
        <taxon>Streptophyta</taxon>
        <taxon>Embryophyta</taxon>
        <taxon>Tracheophyta</taxon>
        <taxon>Spermatophyta</taxon>
        <taxon>Magnoliopsida</taxon>
        <taxon>eudicotyledons</taxon>
        <taxon>Gunneridae</taxon>
        <taxon>Pentapetalae</taxon>
        <taxon>rosids</taxon>
        <taxon>fabids</taxon>
        <taxon>Rosales</taxon>
        <taxon>Rosaceae</taxon>
        <taxon>Amygdaloideae</taxon>
        <taxon>Maleae</taxon>
        <taxon>Malus</taxon>
    </lineage>
</organism>
<proteinExistence type="predicted"/>
<sequence>MELKPCEEVAVVAVAEWRSTEVDAEGEDWPLDEGGSSRTRDSMSSWDACRRVWAEEEEKKREEMGGGWWVVVEEQCSI</sequence>